<dbReference type="Gene3D" id="2.170.270.10">
    <property type="entry name" value="SET domain"/>
    <property type="match status" value="1"/>
</dbReference>
<dbReference type="Pfam" id="PF00856">
    <property type="entry name" value="SET"/>
    <property type="match status" value="1"/>
</dbReference>
<evidence type="ECO:0000313" key="2">
    <source>
        <dbReference type="EMBL" id="KAG9325762.1"/>
    </source>
</evidence>
<dbReference type="PROSITE" id="PS50280">
    <property type="entry name" value="SET"/>
    <property type="match status" value="1"/>
</dbReference>
<evidence type="ECO:0000259" key="1">
    <source>
        <dbReference type="PROSITE" id="PS50280"/>
    </source>
</evidence>
<name>A0A9P8CZM7_MORAP</name>
<dbReference type="PANTHER" id="PTHR12197">
    <property type="entry name" value="HISTONE-LYSINE N-METHYLTRANSFERASE SMYD"/>
    <property type="match status" value="1"/>
</dbReference>
<dbReference type="InterPro" id="IPR050869">
    <property type="entry name" value="H3K4_H4K5_MeTrfase"/>
</dbReference>
<dbReference type="SUPFAM" id="SSF82199">
    <property type="entry name" value="SET domain"/>
    <property type="match status" value="1"/>
</dbReference>
<sequence length="573" mass="63852">MNIEIDQLALAGGLMIPSVPIHPLLTPPLDRNPSLGQNIEPSLDTGILQNATTDLIHSPLSNSKGLPATTTSDFPVKAALLPNKGRCYIATRDIQPQELVFVAEAFGTTMCDTWLDCGVCHYCWTSIPDRKAQIRLPSPIDASCHGKPDRSRKRVQAVMVFCDETCLELYGPDIADSLCRVEQKVRRPWNEAGARHWKLKALSAPKITREEVATGAVSLTPISSTEKHHTTLVQQALALAGSRKEILNLRDQDLAGFLNCVWGALDGLIAEQESHILGTEDAARGQDSGVRQYTQEQCEALFPRLAKYLLEGNNEATIAARTSDDDCETIRLMSEILYRRQPDMYSMAEDTSVEGQRPICGERATFSDYCAMQSNELAMVRKQLGDEMGDTDQDGALYTGPAEGDHSKQIASWRTLLSILPAHLLDCFYVYLRMRDAYMLLALEEEAESTRSAITLSIDNNLFRAILYREVANSFGIRDASEELLGFAVFPRACFFNHSCRPNIEKKRRQGGKARQMEYWSTGAISAGEECCISYGDISTGWKERQTRLQDMYFFTCSCPRCLEEQSNSKVDT</sequence>
<reference evidence="2" key="1">
    <citation type="submission" date="2021-07" db="EMBL/GenBank/DDBJ databases">
        <title>Draft genome of Mortierella alpina, strain LL118, isolated from an aspen leaf litter sample.</title>
        <authorList>
            <person name="Yang S."/>
            <person name="Vinatzer B.A."/>
        </authorList>
    </citation>
    <scope>NUCLEOTIDE SEQUENCE</scope>
    <source>
        <strain evidence="2">LL118</strain>
    </source>
</reference>
<dbReference type="InterPro" id="IPR046341">
    <property type="entry name" value="SET_dom_sf"/>
</dbReference>
<dbReference type="CDD" id="cd20071">
    <property type="entry name" value="SET_SMYD"/>
    <property type="match status" value="1"/>
</dbReference>
<dbReference type="EMBL" id="JAIFTL010000033">
    <property type="protein sequence ID" value="KAG9325762.1"/>
    <property type="molecule type" value="Genomic_DNA"/>
</dbReference>
<gene>
    <name evidence="2" type="ORF">KVV02_003634</name>
</gene>
<comment type="caution">
    <text evidence="2">The sequence shown here is derived from an EMBL/GenBank/DDBJ whole genome shotgun (WGS) entry which is preliminary data.</text>
</comment>
<accession>A0A9P8CZM7</accession>
<protein>
    <recommendedName>
        <fullName evidence="1">SET domain-containing protein</fullName>
    </recommendedName>
</protein>
<proteinExistence type="predicted"/>
<dbReference type="AlphaFoldDB" id="A0A9P8CZM7"/>
<organism evidence="2 3">
    <name type="scientific">Mortierella alpina</name>
    <name type="common">Oleaginous fungus</name>
    <name type="synonym">Mortierella renispora</name>
    <dbReference type="NCBI Taxonomy" id="64518"/>
    <lineage>
        <taxon>Eukaryota</taxon>
        <taxon>Fungi</taxon>
        <taxon>Fungi incertae sedis</taxon>
        <taxon>Mucoromycota</taxon>
        <taxon>Mortierellomycotina</taxon>
        <taxon>Mortierellomycetes</taxon>
        <taxon>Mortierellales</taxon>
        <taxon>Mortierellaceae</taxon>
        <taxon>Mortierella</taxon>
    </lineage>
</organism>
<feature type="domain" description="SET" evidence="1">
    <location>
        <begin position="74"/>
        <end position="536"/>
    </location>
</feature>
<dbReference type="Proteomes" id="UP000717515">
    <property type="component" value="Unassembled WGS sequence"/>
</dbReference>
<dbReference type="InterPro" id="IPR001214">
    <property type="entry name" value="SET_dom"/>
</dbReference>
<evidence type="ECO:0000313" key="3">
    <source>
        <dbReference type="Proteomes" id="UP000717515"/>
    </source>
</evidence>